<feature type="signal peptide" evidence="2">
    <location>
        <begin position="1"/>
        <end position="18"/>
    </location>
</feature>
<sequence length="304" mass="33435">MLVRSALFLGLACTGGAAHGDVQGVVNSTAQVIRSLQEQGDRAKRRFTNVSKFERQLDQIGHRAEADFDAQLYSSKTRDYAELAERASKKAAEASSSTNATVAEELSDEAEALLRNMTKVGLELDGIEQDFRDELKRALGATLDPELAAADSVTSEASHLQKRSHSMMDPLYSWGDAAEDKADKLNDQTNDAMSAVDKIVRPYRRDVARHSREVQRSVERKLFESRDRTAVWRKANRRVRASTYHALRLRSLADASTLSLQLSSVGGVAVLTVTTAVAAAVGALMGFAVQRRTEQRSDYQFLSA</sequence>
<keyword evidence="2" id="KW-0732">Signal</keyword>
<keyword evidence="1" id="KW-0472">Membrane</keyword>
<feature type="transmembrane region" description="Helical" evidence="1">
    <location>
        <begin position="265"/>
        <end position="289"/>
    </location>
</feature>
<organism evidence="3 4">
    <name type="scientific">Prorocentrum cordatum</name>
    <dbReference type="NCBI Taxonomy" id="2364126"/>
    <lineage>
        <taxon>Eukaryota</taxon>
        <taxon>Sar</taxon>
        <taxon>Alveolata</taxon>
        <taxon>Dinophyceae</taxon>
        <taxon>Prorocentrales</taxon>
        <taxon>Prorocentraceae</taxon>
        <taxon>Prorocentrum</taxon>
    </lineage>
</organism>
<keyword evidence="1" id="KW-1133">Transmembrane helix</keyword>
<evidence type="ECO:0000256" key="2">
    <source>
        <dbReference type="SAM" id="SignalP"/>
    </source>
</evidence>
<evidence type="ECO:0000256" key="1">
    <source>
        <dbReference type="SAM" id="Phobius"/>
    </source>
</evidence>
<accession>A0ABN9SV37</accession>
<evidence type="ECO:0000313" key="3">
    <source>
        <dbReference type="EMBL" id="CAK0836371.1"/>
    </source>
</evidence>
<reference evidence="3" key="1">
    <citation type="submission" date="2023-10" db="EMBL/GenBank/DDBJ databases">
        <authorList>
            <person name="Chen Y."/>
            <person name="Shah S."/>
            <person name="Dougan E. K."/>
            <person name="Thang M."/>
            <person name="Chan C."/>
        </authorList>
    </citation>
    <scope>NUCLEOTIDE SEQUENCE [LARGE SCALE GENOMIC DNA]</scope>
</reference>
<gene>
    <name evidence="3" type="ORF">PCOR1329_LOCUS32869</name>
</gene>
<keyword evidence="1" id="KW-0812">Transmembrane</keyword>
<dbReference type="EMBL" id="CAUYUJ010013525">
    <property type="protein sequence ID" value="CAK0836371.1"/>
    <property type="molecule type" value="Genomic_DNA"/>
</dbReference>
<feature type="chain" id="PRO_5046026830" evidence="2">
    <location>
        <begin position="19"/>
        <end position="304"/>
    </location>
</feature>
<evidence type="ECO:0000313" key="4">
    <source>
        <dbReference type="Proteomes" id="UP001189429"/>
    </source>
</evidence>
<keyword evidence="4" id="KW-1185">Reference proteome</keyword>
<dbReference type="Proteomes" id="UP001189429">
    <property type="component" value="Unassembled WGS sequence"/>
</dbReference>
<comment type="caution">
    <text evidence="3">The sequence shown here is derived from an EMBL/GenBank/DDBJ whole genome shotgun (WGS) entry which is preliminary data.</text>
</comment>
<proteinExistence type="predicted"/>
<name>A0ABN9SV37_9DINO</name>
<protein>
    <submittedName>
        <fullName evidence="3">Uncharacterized protein</fullName>
    </submittedName>
</protein>